<sequence length="401" mass="46120">MKEKYCEYCFPEKPRHFFDKFTSSVTIFLVDPLYVFIGKILNARNVNRLGKILEDFMIKFFFFFNLLERVTEIEREYYPKRALTIWDEAKKRNLDISSVVFGKGKKYLNIFCWEQGNKKHYFKDSPVFEFDDIRPNDILVDDKARFKAFLIKNGLPCADGGCFFSMKKAIKHGLEIGWPLVVKPVASSLSRHAIVKIDSREKLVNAIKIAKQIGAKVVVEKFVEGNVYRAVVLAGCLIAVAKRLPANIVGDGVNVVEKLIKQKNLKLKTDSQIVIDENLIKMLGMKNKNLGTILSFGERLELSGKVTVRSGGEIHNETDFINAETKKMFEKLQLDLNIPYCGFDFICQDVSRSYLEQNFAIIENNTLPFIEMHHEPDFGEPIDVARMVWDYVIEKEKELVG</sequence>
<dbReference type="SUPFAM" id="SSF56059">
    <property type="entry name" value="Glutathione synthetase ATP-binding domain-like"/>
    <property type="match status" value="1"/>
</dbReference>
<accession>A0A1F5T3B3</accession>
<dbReference type="Proteomes" id="UP000179001">
    <property type="component" value="Unassembled WGS sequence"/>
</dbReference>
<dbReference type="AlphaFoldDB" id="A0A1F5T3B3"/>
<evidence type="ECO:0000313" key="4">
    <source>
        <dbReference type="Proteomes" id="UP000179001"/>
    </source>
</evidence>
<dbReference type="GO" id="GO:0005524">
    <property type="term" value="F:ATP binding"/>
    <property type="evidence" value="ECO:0007669"/>
    <property type="project" value="UniProtKB-UniRule"/>
</dbReference>
<reference evidence="3 4" key="1">
    <citation type="journal article" date="2016" name="Nat. Commun.">
        <title>Thousands of microbial genomes shed light on interconnected biogeochemical processes in an aquifer system.</title>
        <authorList>
            <person name="Anantharaman K."/>
            <person name="Brown C.T."/>
            <person name="Hug L.A."/>
            <person name="Sharon I."/>
            <person name="Castelle C.J."/>
            <person name="Probst A.J."/>
            <person name="Thomas B.C."/>
            <person name="Singh A."/>
            <person name="Wilkins M.J."/>
            <person name="Karaoz U."/>
            <person name="Brodie E.L."/>
            <person name="Williams K.H."/>
            <person name="Hubbard S.S."/>
            <person name="Banfield J.F."/>
        </authorList>
    </citation>
    <scope>NUCLEOTIDE SEQUENCE [LARGE SCALE GENOMIC DNA]</scope>
</reference>
<feature type="domain" description="ATP-grasp" evidence="2">
    <location>
        <begin position="147"/>
        <end position="393"/>
    </location>
</feature>
<protein>
    <recommendedName>
        <fullName evidence="2">ATP-grasp domain-containing protein</fullName>
    </recommendedName>
</protein>
<evidence type="ECO:0000259" key="2">
    <source>
        <dbReference type="PROSITE" id="PS50975"/>
    </source>
</evidence>
<evidence type="ECO:0000313" key="3">
    <source>
        <dbReference type="EMBL" id="OGF33454.1"/>
    </source>
</evidence>
<organism evidence="3 4">
    <name type="scientific">Candidatus Falkowbacteria bacterium RIFOXYC2_FULL_36_12</name>
    <dbReference type="NCBI Taxonomy" id="1798002"/>
    <lineage>
        <taxon>Bacteria</taxon>
        <taxon>Candidatus Falkowiibacteriota</taxon>
    </lineage>
</organism>
<proteinExistence type="predicted"/>
<dbReference type="Gene3D" id="3.30.470.20">
    <property type="entry name" value="ATP-grasp fold, B domain"/>
    <property type="match status" value="1"/>
</dbReference>
<dbReference type="PROSITE" id="PS50975">
    <property type="entry name" value="ATP_GRASP"/>
    <property type="match status" value="1"/>
</dbReference>
<dbReference type="InterPro" id="IPR013815">
    <property type="entry name" value="ATP_grasp_subdomain_1"/>
</dbReference>
<dbReference type="STRING" id="1798002.A2478_02055"/>
<evidence type="ECO:0000256" key="1">
    <source>
        <dbReference type="PROSITE-ProRule" id="PRU00409"/>
    </source>
</evidence>
<name>A0A1F5T3B3_9BACT</name>
<dbReference type="GO" id="GO:0046872">
    <property type="term" value="F:metal ion binding"/>
    <property type="evidence" value="ECO:0007669"/>
    <property type="project" value="InterPro"/>
</dbReference>
<comment type="caution">
    <text evidence="3">The sequence shown here is derived from an EMBL/GenBank/DDBJ whole genome shotgun (WGS) entry which is preliminary data.</text>
</comment>
<keyword evidence="1" id="KW-0067">ATP-binding</keyword>
<dbReference type="EMBL" id="MFGJ01000001">
    <property type="protein sequence ID" value="OGF33454.1"/>
    <property type="molecule type" value="Genomic_DNA"/>
</dbReference>
<dbReference type="InterPro" id="IPR011761">
    <property type="entry name" value="ATP-grasp"/>
</dbReference>
<dbReference type="Gene3D" id="3.30.1490.20">
    <property type="entry name" value="ATP-grasp fold, A domain"/>
    <property type="match status" value="1"/>
</dbReference>
<gene>
    <name evidence="3" type="ORF">A2478_02055</name>
</gene>
<keyword evidence="1" id="KW-0547">Nucleotide-binding</keyword>